<organism evidence="2 3">
    <name type="scientific">Nonlabens dokdonensis</name>
    <dbReference type="NCBI Taxonomy" id="328515"/>
    <lineage>
        <taxon>Bacteria</taxon>
        <taxon>Pseudomonadati</taxon>
        <taxon>Bacteroidota</taxon>
        <taxon>Flavobacteriia</taxon>
        <taxon>Flavobacteriales</taxon>
        <taxon>Flavobacteriaceae</taxon>
        <taxon>Nonlabens</taxon>
    </lineage>
</organism>
<keyword evidence="1" id="KW-0472">Membrane</keyword>
<evidence type="ECO:0000313" key="3">
    <source>
        <dbReference type="Proteomes" id="UP000248584"/>
    </source>
</evidence>
<keyword evidence="1" id="KW-0812">Transmembrane</keyword>
<keyword evidence="1" id="KW-1133">Transmembrane helix</keyword>
<evidence type="ECO:0000256" key="1">
    <source>
        <dbReference type="SAM" id="Phobius"/>
    </source>
</evidence>
<gene>
    <name evidence="2" type="ORF">LX97_01169</name>
</gene>
<reference evidence="2 3" key="1">
    <citation type="submission" date="2018-06" db="EMBL/GenBank/DDBJ databases">
        <title>Genomic Encyclopedia of Archaeal and Bacterial Type Strains, Phase II (KMG-II): from individual species to whole genera.</title>
        <authorList>
            <person name="Goeker M."/>
        </authorList>
    </citation>
    <scope>NUCLEOTIDE SEQUENCE [LARGE SCALE GENOMIC DNA]</scope>
    <source>
        <strain evidence="2 3">DSM 17205</strain>
    </source>
</reference>
<evidence type="ECO:0000313" key="2">
    <source>
        <dbReference type="EMBL" id="PZX44160.1"/>
    </source>
</evidence>
<comment type="caution">
    <text evidence="2">The sequence shown here is derived from an EMBL/GenBank/DDBJ whole genome shotgun (WGS) entry which is preliminary data.</text>
</comment>
<accession>A0ABX5Q272</accession>
<protein>
    <submittedName>
        <fullName evidence="2">Uncharacterized protein</fullName>
    </submittedName>
</protein>
<feature type="transmembrane region" description="Helical" evidence="1">
    <location>
        <begin position="88"/>
        <end position="112"/>
    </location>
</feature>
<keyword evidence="3" id="KW-1185">Reference proteome</keyword>
<dbReference type="EMBL" id="QKZR01000001">
    <property type="protein sequence ID" value="PZX44160.1"/>
    <property type="molecule type" value="Genomic_DNA"/>
</dbReference>
<dbReference type="RefSeq" id="WP_015362004.1">
    <property type="nucleotide sequence ID" value="NZ_QKZR01000001.1"/>
</dbReference>
<sequence>MYQEKNDRQLLDLVSIHKKLTYRAQLNLKDEISKRNLNYDLSELNESLNSKKSKINNLDYLKNMGFELHDNGDSVEVKRTSNAVWMDIVAIVVGLLFIIISINGIVTLFGSLYSDQSFSIFTILWCIAQASLGILGFQFLSGINRLIDHSGFQLLGLDQMITLRKRLDLKKIEIQKEPSSIHISNSEKKVTLQMEEVDIISTYSDNYIHKMTLKKLKEKLHEVS</sequence>
<proteinExistence type="predicted"/>
<name>A0ABX5Q272_9FLAO</name>
<dbReference type="Proteomes" id="UP000248584">
    <property type="component" value="Unassembled WGS sequence"/>
</dbReference>
<feature type="transmembrane region" description="Helical" evidence="1">
    <location>
        <begin position="118"/>
        <end position="140"/>
    </location>
</feature>